<dbReference type="InterPro" id="IPR013096">
    <property type="entry name" value="Cupin_2"/>
</dbReference>
<protein>
    <submittedName>
        <fullName evidence="2">Cupin</fullName>
    </submittedName>
</protein>
<comment type="caution">
    <text evidence="2">The sequence shown here is derived from an EMBL/GenBank/DDBJ whole genome shotgun (WGS) entry which is preliminary data.</text>
</comment>
<organism evidence="2 3">
    <name type="scientific">Candidatus Jorgensenbacteria bacterium RIFCSPLOWO2_12_FULL_42_11</name>
    <dbReference type="NCBI Taxonomy" id="1798473"/>
    <lineage>
        <taxon>Bacteria</taxon>
        <taxon>Candidatus Joergenseniibacteriota</taxon>
    </lineage>
</organism>
<dbReference type="AlphaFoldDB" id="A0A1F6C268"/>
<feature type="domain" description="Cupin type-2" evidence="1">
    <location>
        <begin position="35"/>
        <end position="99"/>
    </location>
</feature>
<sequence>MLEKVLNVSNLVDYQEGSVVSRELLKKSTGSVTIFAFDQGQGLSEHKAPFDALMHIVDGSAKIKISGKTYEVSRGEVIIAPANEPHELKAIEKFKMVLTMLKS</sequence>
<dbReference type="STRING" id="1798473.A3G50_01990"/>
<evidence type="ECO:0000313" key="3">
    <source>
        <dbReference type="Proteomes" id="UP000176633"/>
    </source>
</evidence>
<dbReference type="CDD" id="cd02230">
    <property type="entry name" value="cupin_HP0902-like"/>
    <property type="match status" value="1"/>
</dbReference>
<dbReference type="SUPFAM" id="SSF51182">
    <property type="entry name" value="RmlC-like cupins"/>
    <property type="match status" value="1"/>
</dbReference>
<dbReference type="InterPro" id="IPR014710">
    <property type="entry name" value="RmlC-like_jellyroll"/>
</dbReference>
<dbReference type="Pfam" id="PF07883">
    <property type="entry name" value="Cupin_2"/>
    <property type="match status" value="1"/>
</dbReference>
<reference evidence="2 3" key="1">
    <citation type="journal article" date="2016" name="Nat. Commun.">
        <title>Thousands of microbial genomes shed light on interconnected biogeochemical processes in an aquifer system.</title>
        <authorList>
            <person name="Anantharaman K."/>
            <person name="Brown C.T."/>
            <person name="Hug L.A."/>
            <person name="Sharon I."/>
            <person name="Castelle C.J."/>
            <person name="Probst A.J."/>
            <person name="Thomas B.C."/>
            <person name="Singh A."/>
            <person name="Wilkins M.J."/>
            <person name="Karaoz U."/>
            <person name="Brodie E.L."/>
            <person name="Williams K.H."/>
            <person name="Hubbard S.S."/>
            <person name="Banfield J.F."/>
        </authorList>
    </citation>
    <scope>NUCLEOTIDE SEQUENCE [LARGE SCALE GENOMIC DNA]</scope>
</reference>
<evidence type="ECO:0000259" key="1">
    <source>
        <dbReference type="Pfam" id="PF07883"/>
    </source>
</evidence>
<dbReference type="PANTHER" id="PTHR37694:SF1">
    <property type="entry name" value="SLR8022 PROTEIN"/>
    <property type="match status" value="1"/>
</dbReference>
<dbReference type="Proteomes" id="UP000176633">
    <property type="component" value="Unassembled WGS sequence"/>
</dbReference>
<proteinExistence type="predicted"/>
<evidence type="ECO:0000313" key="2">
    <source>
        <dbReference type="EMBL" id="OGG43284.1"/>
    </source>
</evidence>
<dbReference type="InterPro" id="IPR011051">
    <property type="entry name" value="RmlC_Cupin_sf"/>
</dbReference>
<accession>A0A1F6C268</accession>
<name>A0A1F6C268_9BACT</name>
<dbReference type="Gene3D" id="2.60.120.10">
    <property type="entry name" value="Jelly Rolls"/>
    <property type="match status" value="1"/>
</dbReference>
<dbReference type="EMBL" id="MFKM01000018">
    <property type="protein sequence ID" value="OGG43284.1"/>
    <property type="molecule type" value="Genomic_DNA"/>
</dbReference>
<dbReference type="PANTHER" id="PTHR37694">
    <property type="entry name" value="SLR8022 PROTEIN"/>
    <property type="match status" value="1"/>
</dbReference>
<gene>
    <name evidence="2" type="ORF">A3G50_01990</name>
</gene>